<gene>
    <name evidence="1" type="ORF">PVK06_006833</name>
</gene>
<evidence type="ECO:0000313" key="2">
    <source>
        <dbReference type="Proteomes" id="UP001358586"/>
    </source>
</evidence>
<proteinExistence type="predicted"/>
<accession>A0ABR0QFL8</accession>
<dbReference type="Proteomes" id="UP001358586">
    <property type="component" value="Chromosome 3"/>
</dbReference>
<keyword evidence="2" id="KW-1185">Reference proteome</keyword>
<sequence>MCSKTGSPSLQQHAEGILLKLGHDGVGIGRNPESSSDVVIRAIYQILQRGWIVRLEHVYQEANDVADLLSNSSKTKEFGYHSFNEPLEKGKSDLYADRVGITYTRIIRQ</sequence>
<name>A0ABR0QFL8_GOSAR</name>
<organism evidence="1 2">
    <name type="scientific">Gossypium arboreum</name>
    <name type="common">Tree cotton</name>
    <name type="synonym">Gossypium nanking</name>
    <dbReference type="NCBI Taxonomy" id="29729"/>
    <lineage>
        <taxon>Eukaryota</taxon>
        <taxon>Viridiplantae</taxon>
        <taxon>Streptophyta</taxon>
        <taxon>Embryophyta</taxon>
        <taxon>Tracheophyta</taxon>
        <taxon>Spermatophyta</taxon>
        <taxon>Magnoliopsida</taxon>
        <taxon>eudicotyledons</taxon>
        <taxon>Gunneridae</taxon>
        <taxon>Pentapetalae</taxon>
        <taxon>rosids</taxon>
        <taxon>malvids</taxon>
        <taxon>Malvales</taxon>
        <taxon>Malvaceae</taxon>
        <taxon>Malvoideae</taxon>
        <taxon>Gossypium</taxon>
    </lineage>
</organism>
<evidence type="ECO:0000313" key="1">
    <source>
        <dbReference type="EMBL" id="KAK5838106.1"/>
    </source>
</evidence>
<evidence type="ECO:0008006" key="3">
    <source>
        <dbReference type="Google" id="ProtNLM"/>
    </source>
</evidence>
<reference evidence="1 2" key="1">
    <citation type="submission" date="2023-03" db="EMBL/GenBank/DDBJ databases">
        <title>WGS of Gossypium arboreum.</title>
        <authorList>
            <person name="Yu D."/>
        </authorList>
    </citation>
    <scope>NUCLEOTIDE SEQUENCE [LARGE SCALE GENOMIC DNA]</scope>
    <source>
        <tissue evidence="1">Leaf</tissue>
    </source>
</reference>
<dbReference type="EMBL" id="JARKNE010000003">
    <property type="protein sequence ID" value="KAK5838106.1"/>
    <property type="molecule type" value="Genomic_DNA"/>
</dbReference>
<protein>
    <recommendedName>
        <fullName evidence="3">RNase H type-1 domain-containing protein</fullName>
    </recommendedName>
</protein>
<comment type="caution">
    <text evidence="1">The sequence shown here is derived from an EMBL/GenBank/DDBJ whole genome shotgun (WGS) entry which is preliminary data.</text>
</comment>